<accession>A0A139BVW2</accession>
<dbReference type="Proteomes" id="UP000070578">
    <property type="component" value="Unassembled WGS sequence"/>
</dbReference>
<dbReference type="AlphaFoldDB" id="A0A139BVW2"/>
<name>A0A139BVW2_9PROT</name>
<comment type="caution">
    <text evidence="1">The sequence shown here is derived from an EMBL/GenBank/DDBJ whole genome shotgun (WGS) entry which is preliminary data.</text>
</comment>
<protein>
    <submittedName>
        <fullName evidence="1">Uncharacterized protein</fullName>
    </submittedName>
</protein>
<organism evidence="1 2">
    <name type="scientific">Candidatus Gallionella acididurans</name>
    <dbReference type="NCBI Taxonomy" id="1796491"/>
    <lineage>
        <taxon>Bacteria</taxon>
        <taxon>Pseudomonadati</taxon>
        <taxon>Pseudomonadota</taxon>
        <taxon>Betaproteobacteria</taxon>
        <taxon>Nitrosomonadales</taxon>
        <taxon>Gallionellaceae</taxon>
        <taxon>Gallionella</taxon>
    </lineage>
</organism>
<evidence type="ECO:0000313" key="1">
    <source>
        <dbReference type="EMBL" id="KXS32998.1"/>
    </source>
</evidence>
<sequence>MFALKVSNGATLKFLPGTFYFTVAPGSLFIDASIIHGTPVVIANEVKQSSKTKMHFFNHLDCHVGYASSQ</sequence>
<gene>
    <name evidence="1" type="ORF">AWT59_0841</name>
</gene>
<reference evidence="1 2" key="1">
    <citation type="submission" date="2016-02" db="EMBL/GenBank/DDBJ databases">
        <authorList>
            <person name="Wen L."/>
            <person name="He K."/>
            <person name="Yang H."/>
        </authorList>
    </citation>
    <scope>NUCLEOTIDE SEQUENCE [LARGE SCALE GENOMIC DNA]</scope>
    <source>
        <strain evidence="1">ShG14-8</strain>
    </source>
</reference>
<evidence type="ECO:0000313" key="2">
    <source>
        <dbReference type="Proteomes" id="UP000070578"/>
    </source>
</evidence>
<proteinExistence type="predicted"/>
<dbReference type="EMBL" id="LSLI01000013">
    <property type="protein sequence ID" value="KXS32998.1"/>
    <property type="molecule type" value="Genomic_DNA"/>
</dbReference>
<reference evidence="1 2" key="2">
    <citation type="submission" date="2016-03" db="EMBL/GenBank/DDBJ databases">
        <title>New uncultured bacterium of the family Gallionellaceae from acid mine drainage: description and reconstruction of genome based on metagenomic analysis of microbial community.</title>
        <authorList>
            <person name="Kadnikov V."/>
            <person name="Ivasenko D."/>
            <person name="Beletsky A."/>
            <person name="Mardanov A."/>
            <person name="Danilova E."/>
            <person name="Pimenov N."/>
            <person name="Karnachuk O."/>
            <person name="Ravin N."/>
        </authorList>
    </citation>
    <scope>NUCLEOTIDE SEQUENCE [LARGE SCALE GENOMIC DNA]</scope>
    <source>
        <strain evidence="1">ShG14-8</strain>
    </source>
</reference>